<evidence type="ECO:0000256" key="1">
    <source>
        <dbReference type="ARBA" id="ARBA00004651"/>
    </source>
</evidence>
<feature type="transmembrane region" description="Helical" evidence="7">
    <location>
        <begin position="404"/>
        <end position="429"/>
    </location>
</feature>
<feature type="transmembrane region" description="Helical" evidence="7">
    <location>
        <begin position="372"/>
        <end position="392"/>
    </location>
</feature>
<feature type="transmembrane region" description="Helical" evidence="7">
    <location>
        <begin position="14"/>
        <end position="31"/>
    </location>
</feature>
<keyword evidence="6 7" id="KW-0472">Membrane</keyword>
<feature type="transmembrane region" description="Helical" evidence="7">
    <location>
        <begin position="167"/>
        <end position="186"/>
    </location>
</feature>
<evidence type="ECO:0000256" key="4">
    <source>
        <dbReference type="ARBA" id="ARBA00022692"/>
    </source>
</evidence>
<dbReference type="PANTHER" id="PTHR30250:SF10">
    <property type="entry name" value="LIPOPOLYSACCHARIDE BIOSYNTHESIS PROTEIN WZXC"/>
    <property type="match status" value="1"/>
</dbReference>
<dbReference type="PANTHER" id="PTHR30250">
    <property type="entry name" value="PST FAMILY PREDICTED COLANIC ACID TRANSPORTER"/>
    <property type="match status" value="1"/>
</dbReference>
<reference evidence="8 9" key="1">
    <citation type="submission" date="2020-10" db="EMBL/GenBank/DDBJ databases">
        <title>Sequencing the genomes of 1000 actinobacteria strains.</title>
        <authorList>
            <person name="Klenk H.-P."/>
        </authorList>
    </citation>
    <scope>NUCLEOTIDE SEQUENCE [LARGE SCALE GENOMIC DNA]</scope>
    <source>
        <strain evidence="8 9">DSM 7307</strain>
    </source>
</reference>
<gene>
    <name evidence="8" type="ORF">H4W29_004387</name>
</gene>
<feature type="transmembrane region" description="Helical" evidence="7">
    <location>
        <begin position="198"/>
        <end position="217"/>
    </location>
</feature>
<accession>A0ABR9IWG7</accession>
<evidence type="ECO:0000256" key="3">
    <source>
        <dbReference type="ARBA" id="ARBA00022475"/>
    </source>
</evidence>
<evidence type="ECO:0000313" key="9">
    <source>
        <dbReference type="Proteomes" id="UP000620262"/>
    </source>
</evidence>
<dbReference type="EMBL" id="JADBEC010000002">
    <property type="protein sequence ID" value="MBE1507142.1"/>
    <property type="molecule type" value="Genomic_DNA"/>
</dbReference>
<feature type="transmembrane region" description="Helical" evidence="7">
    <location>
        <begin position="224"/>
        <end position="241"/>
    </location>
</feature>
<sequence length="478" mass="51892">MNRSSVIWSAVRNWGPRFGTIITFFVLARILDKTEIGMFAAAYALVSLTELFADNGFGDAIVRTQDVTRGIATSILILNFVLALAIYVLLTVFSTEIGDILGVTGIEPVLQLVGLSLILNSFGYVPQALLRKEFQFKRLAFRSLASTVIGALTGLAMAFLGFGVYSMVGQLLATTVINVVFLWYPVVLRPASPQFTGIGHILHFAFGVFGSRVLNYASLRMIEIVIPIFFGPAALALYIMGSRVPAVVAQMLTAVMVDVNLPHLSRLVDNPPQMKEAFYSSLRSLSMISAPAFISIAALSPEIARICFGSNGIDSELIMFPAAILGAAQSIGYSNEVMLNAWGLPRIVLRMQVCAAVLIAIMLTVLQHSTVFTLVTVYVCCHIVVISIGILYGSRKTHVSLKTMFGKCGSFFLASFAGLAVVYLVRAYAMPASPALLRAVILAPLFVMVYVAAIGVLDRDALRSWLNKARKIRAWKQA</sequence>
<dbReference type="Pfam" id="PF13440">
    <property type="entry name" value="Polysacc_synt_3"/>
    <property type="match status" value="1"/>
</dbReference>
<evidence type="ECO:0000313" key="8">
    <source>
        <dbReference type="EMBL" id="MBE1507142.1"/>
    </source>
</evidence>
<proteinExistence type="inferred from homology"/>
<evidence type="ECO:0000256" key="6">
    <source>
        <dbReference type="ARBA" id="ARBA00023136"/>
    </source>
</evidence>
<feature type="transmembrane region" description="Helical" evidence="7">
    <location>
        <begin position="36"/>
        <end position="53"/>
    </location>
</feature>
<evidence type="ECO:0000256" key="5">
    <source>
        <dbReference type="ARBA" id="ARBA00022989"/>
    </source>
</evidence>
<feature type="transmembrane region" description="Helical" evidence="7">
    <location>
        <begin position="73"/>
        <end position="93"/>
    </location>
</feature>
<keyword evidence="3" id="KW-1003">Cell membrane</keyword>
<dbReference type="RefSeq" id="WP_192730921.1">
    <property type="nucleotide sequence ID" value="NZ_BAAAVL010000004.1"/>
</dbReference>
<comment type="similarity">
    <text evidence="2">Belongs to the polysaccharide synthase family.</text>
</comment>
<name>A0ABR9IWG7_RHIVS</name>
<feature type="transmembrane region" description="Helical" evidence="7">
    <location>
        <begin position="139"/>
        <end position="160"/>
    </location>
</feature>
<evidence type="ECO:0000256" key="7">
    <source>
        <dbReference type="SAM" id="Phobius"/>
    </source>
</evidence>
<comment type="caution">
    <text evidence="8">The sequence shown here is derived from an EMBL/GenBank/DDBJ whole genome shotgun (WGS) entry which is preliminary data.</text>
</comment>
<keyword evidence="9" id="KW-1185">Reference proteome</keyword>
<feature type="transmembrane region" description="Helical" evidence="7">
    <location>
        <begin position="435"/>
        <end position="457"/>
    </location>
</feature>
<organism evidence="8 9">
    <name type="scientific">Rhizobium viscosum</name>
    <name type="common">Arthrobacter viscosus</name>
    <dbReference type="NCBI Taxonomy" id="1673"/>
    <lineage>
        <taxon>Bacteria</taxon>
        <taxon>Pseudomonadati</taxon>
        <taxon>Pseudomonadota</taxon>
        <taxon>Alphaproteobacteria</taxon>
        <taxon>Hyphomicrobiales</taxon>
        <taxon>Rhizobiaceae</taxon>
        <taxon>Rhizobium/Agrobacterium group</taxon>
        <taxon>Rhizobium</taxon>
    </lineage>
</organism>
<dbReference type="InterPro" id="IPR050833">
    <property type="entry name" value="Poly_Biosynth_Transport"/>
</dbReference>
<comment type="subcellular location">
    <subcellularLocation>
        <location evidence="1">Cell membrane</location>
        <topology evidence="1">Multi-pass membrane protein</topology>
    </subcellularLocation>
</comment>
<keyword evidence="5 7" id="KW-1133">Transmembrane helix</keyword>
<feature type="transmembrane region" description="Helical" evidence="7">
    <location>
        <begin position="100"/>
        <end position="119"/>
    </location>
</feature>
<feature type="transmembrane region" description="Helical" evidence="7">
    <location>
        <begin position="347"/>
        <end position="366"/>
    </location>
</feature>
<evidence type="ECO:0000256" key="2">
    <source>
        <dbReference type="ARBA" id="ARBA00007430"/>
    </source>
</evidence>
<dbReference type="Proteomes" id="UP000620262">
    <property type="component" value="Unassembled WGS sequence"/>
</dbReference>
<keyword evidence="4 7" id="KW-0812">Transmembrane</keyword>
<protein>
    <submittedName>
        <fullName evidence="8">O-antigen/teichoic acid export membrane protein</fullName>
    </submittedName>
</protein>